<keyword evidence="9 11" id="KW-0325">Glycoprotein</keyword>
<evidence type="ECO:0000256" key="7">
    <source>
        <dbReference type="ARBA" id="ARBA00022989"/>
    </source>
</evidence>
<keyword evidence="14" id="KW-1185">Reference proteome</keyword>
<feature type="compositionally biased region" description="Low complexity" evidence="12">
    <location>
        <begin position="22"/>
        <end position="31"/>
    </location>
</feature>
<evidence type="ECO:0000256" key="12">
    <source>
        <dbReference type="SAM" id="MobiDB-lite"/>
    </source>
</evidence>
<dbReference type="FunFam" id="3.40.50.150:FF:000119">
    <property type="entry name" value="probable pectin methyltransferase QUA2"/>
    <property type="match status" value="1"/>
</dbReference>
<dbReference type="GO" id="GO:0032259">
    <property type="term" value="P:methylation"/>
    <property type="evidence" value="ECO:0007669"/>
    <property type="project" value="UniProtKB-KW"/>
</dbReference>
<dbReference type="GO" id="GO:0008168">
    <property type="term" value="F:methyltransferase activity"/>
    <property type="evidence" value="ECO:0007669"/>
    <property type="project" value="UniProtKB-UniRule"/>
</dbReference>
<dbReference type="SUPFAM" id="SSF53335">
    <property type="entry name" value="S-adenosyl-L-methionine-dependent methyltransferases"/>
    <property type="match status" value="2"/>
</dbReference>
<evidence type="ECO:0000256" key="6">
    <source>
        <dbReference type="ARBA" id="ARBA00022968"/>
    </source>
</evidence>
<feature type="region of interest" description="Disordered" evidence="12">
    <location>
        <begin position="1"/>
        <end position="31"/>
    </location>
</feature>
<evidence type="ECO:0000313" key="13">
    <source>
        <dbReference type="EMBL" id="KAK9096430.1"/>
    </source>
</evidence>
<evidence type="ECO:0000256" key="8">
    <source>
        <dbReference type="ARBA" id="ARBA00023136"/>
    </source>
</evidence>
<accession>A0AAP0EMY0</accession>
<keyword evidence="7 11" id="KW-1133">Transmembrane helix</keyword>
<sequence>MSRPLNRGGKTQPKHREKVDTSISNHSSSVSSSPITFVISSIFCDNSSSNSSKVPNGSASDLFNSGVFRSRGNLGVLFVKIGLVLVVFLALFGSLWWTIMITTSSSRGQMIKGYRRLQQQLVTEFADIAELSVGSARLKEVEFCSQEFENLVPCFFNVSEDLGSSDSDGNLYERQCGQRWKQNCLVPLPANYKIPLRWPTGRDVIWVSNVKITAQQVLSSGSLTKRMMMLEEDQISFRSDSLMFDGIEDYSHQIAEMIGLTSESSFIQAGIRTVLDIGCGYGSLGAHLLSKQLLTMCIASYEDSGSQVQLTLERGLPAMIASFNSKQLPYPSVSFDMVHCAWCGIDWDQKDGAFLVEVDRVLRPGGYFVWTSPITNTRKSLRSKGNQEKWSIVSNVARNLCWEMLSQQDETVVWRKTSQKDCYASMKPGSGISICSKGRDIESSYYRSLEPCIGGTHSRRWIPIKERRTWPSRANLNKWELDIHGVQLEDFVEDSMCWNSAVRNYWSLLSPLIFSDHPKRPGDEDPSPPSNMLRNVLDMNAHFGGFNSALLEAGKTAWVMNVVPTSAPNYLPLILDRGFVGVLHDWCEAFPTYPRTYDMVHGEGLLSLQTSQRPSCTLLELFIEIDRILRPEGWLILRDTTPLIEIGRTLGAKLRWDVRIVEIETNSIEKLLICQKPLLRKQLK</sequence>
<dbReference type="PANTHER" id="PTHR10108">
    <property type="entry name" value="SAM-DEPENDENT METHYLTRANSFERASE"/>
    <property type="match status" value="1"/>
</dbReference>
<keyword evidence="8 11" id="KW-0472">Membrane</keyword>
<dbReference type="EC" id="2.1.1.-" evidence="11"/>
<feature type="transmembrane region" description="Helical" evidence="11">
    <location>
        <begin position="77"/>
        <end position="99"/>
    </location>
</feature>
<dbReference type="Pfam" id="PF03141">
    <property type="entry name" value="Methyltransf_29"/>
    <property type="match status" value="1"/>
</dbReference>
<protein>
    <recommendedName>
        <fullName evidence="11">Methyltransferase</fullName>
        <ecNumber evidence="11">2.1.1.-</ecNumber>
    </recommendedName>
</protein>
<dbReference type="Proteomes" id="UP001417504">
    <property type="component" value="Unassembled WGS sequence"/>
</dbReference>
<keyword evidence="4 11" id="KW-0808">Transferase</keyword>
<dbReference type="GO" id="GO:0016020">
    <property type="term" value="C:membrane"/>
    <property type="evidence" value="ECO:0007669"/>
    <property type="project" value="UniProtKB-SubCell"/>
</dbReference>
<evidence type="ECO:0000256" key="4">
    <source>
        <dbReference type="ARBA" id="ARBA00022679"/>
    </source>
</evidence>
<evidence type="ECO:0000313" key="14">
    <source>
        <dbReference type="Proteomes" id="UP001417504"/>
    </source>
</evidence>
<evidence type="ECO:0000256" key="10">
    <source>
        <dbReference type="ARBA" id="ARBA00037847"/>
    </source>
</evidence>
<evidence type="ECO:0000256" key="5">
    <source>
        <dbReference type="ARBA" id="ARBA00022692"/>
    </source>
</evidence>
<dbReference type="GO" id="GO:0012505">
    <property type="term" value="C:endomembrane system"/>
    <property type="evidence" value="ECO:0007669"/>
    <property type="project" value="UniProtKB-SubCell"/>
</dbReference>
<dbReference type="AlphaFoldDB" id="A0AAP0EMY0"/>
<name>A0AAP0EMY0_9MAGN</name>
<keyword evidence="6 11" id="KW-0735">Signal-anchor</keyword>
<dbReference type="EMBL" id="JBBNAE010000009">
    <property type="protein sequence ID" value="KAK9096430.1"/>
    <property type="molecule type" value="Genomic_DNA"/>
</dbReference>
<comment type="similarity">
    <text evidence="2 11">Belongs to the methyltransferase superfamily.</text>
</comment>
<dbReference type="PANTHER" id="PTHR10108:SF899">
    <property type="entry name" value="PECTIN METHYLTRANSFERASE QUA2-RELATED"/>
    <property type="match status" value="1"/>
</dbReference>
<evidence type="ECO:0000256" key="2">
    <source>
        <dbReference type="ARBA" id="ARBA00008361"/>
    </source>
</evidence>
<keyword evidence="3 11" id="KW-0489">Methyltransferase</keyword>
<evidence type="ECO:0000256" key="1">
    <source>
        <dbReference type="ARBA" id="ARBA00004606"/>
    </source>
</evidence>
<proteinExistence type="inferred from homology"/>
<evidence type="ECO:0000256" key="3">
    <source>
        <dbReference type="ARBA" id="ARBA00022603"/>
    </source>
</evidence>
<dbReference type="Gene3D" id="3.40.50.150">
    <property type="entry name" value="Vaccinia Virus protein VP39"/>
    <property type="match status" value="1"/>
</dbReference>
<keyword evidence="5 11" id="KW-0812">Transmembrane</keyword>
<dbReference type="InterPro" id="IPR004159">
    <property type="entry name" value="Put_SAM_MeTrfase"/>
</dbReference>
<comment type="subcellular location">
    <subcellularLocation>
        <location evidence="10">Endomembrane system</location>
        <topology evidence="10">Single-pass membrane protein</topology>
    </subcellularLocation>
    <subcellularLocation>
        <location evidence="1 11">Membrane</location>
        <topology evidence="1 11">Single-pass type II membrane protein</topology>
    </subcellularLocation>
</comment>
<reference evidence="13 14" key="1">
    <citation type="submission" date="2024-01" db="EMBL/GenBank/DDBJ databases">
        <title>Genome assemblies of Stephania.</title>
        <authorList>
            <person name="Yang L."/>
        </authorList>
    </citation>
    <scope>NUCLEOTIDE SEQUENCE [LARGE SCALE GENOMIC DNA]</scope>
    <source>
        <strain evidence="13">QJT</strain>
        <tissue evidence="13">Leaf</tissue>
    </source>
</reference>
<dbReference type="GO" id="GO:0005737">
    <property type="term" value="C:cytoplasm"/>
    <property type="evidence" value="ECO:0007669"/>
    <property type="project" value="TreeGrafter"/>
</dbReference>
<comment type="caution">
    <text evidence="13">The sequence shown here is derived from an EMBL/GenBank/DDBJ whole genome shotgun (WGS) entry which is preliminary data.</text>
</comment>
<evidence type="ECO:0000256" key="9">
    <source>
        <dbReference type="ARBA" id="ARBA00023180"/>
    </source>
</evidence>
<organism evidence="13 14">
    <name type="scientific">Stephania japonica</name>
    <dbReference type="NCBI Taxonomy" id="461633"/>
    <lineage>
        <taxon>Eukaryota</taxon>
        <taxon>Viridiplantae</taxon>
        <taxon>Streptophyta</taxon>
        <taxon>Embryophyta</taxon>
        <taxon>Tracheophyta</taxon>
        <taxon>Spermatophyta</taxon>
        <taxon>Magnoliopsida</taxon>
        <taxon>Ranunculales</taxon>
        <taxon>Menispermaceae</taxon>
        <taxon>Menispermoideae</taxon>
        <taxon>Cissampelideae</taxon>
        <taxon>Stephania</taxon>
    </lineage>
</organism>
<gene>
    <name evidence="13" type="ORF">Sjap_021927</name>
</gene>
<evidence type="ECO:0000256" key="11">
    <source>
        <dbReference type="RuleBase" id="RU366043"/>
    </source>
</evidence>
<dbReference type="InterPro" id="IPR029063">
    <property type="entry name" value="SAM-dependent_MTases_sf"/>
</dbReference>